<protein>
    <recommendedName>
        <fullName evidence="8">Transcription initiation factor TFIID subunit 10</fullName>
    </recommendedName>
</protein>
<dbReference type="InterPro" id="IPR003923">
    <property type="entry name" value="TAF10"/>
</dbReference>
<gene>
    <name evidence="6" type="ORF">KC19_6G127600</name>
</gene>
<name>A0A8T0HGX7_CERPU</name>
<dbReference type="PANTHER" id="PTHR21242:SF0">
    <property type="entry name" value="TRANSCRIPTION INITIATION FACTOR TFIID SUBUNIT 10"/>
    <property type="match status" value="1"/>
</dbReference>
<sequence>MAEQSAPSSSAAPGEPAQLHNDAALMDFLYSLNDYTPTIPDELVEHYLSRSGFQCPDTRVTRLVSIATQKFVGEIASDALQYCKIRQSQIAKDKKGHVQAKEKRLVLTTEDLSLALREYGVNLQRQEYFADSIIAGTAKEKSGD</sequence>
<dbReference type="PRINTS" id="PR01443">
    <property type="entry name" value="TFIID30KDSUB"/>
</dbReference>
<proteinExistence type="inferred from homology"/>
<evidence type="ECO:0000256" key="5">
    <source>
        <dbReference type="ARBA" id="ARBA00025730"/>
    </source>
</evidence>
<dbReference type="Pfam" id="PF03540">
    <property type="entry name" value="TAF10"/>
    <property type="match status" value="1"/>
</dbReference>
<dbReference type="GO" id="GO:0006367">
    <property type="term" value="P:transcription initiation at RNA polymerase II promoter"/>
    <property type="evidence" value="ECO:0007669"/>
    <property type="project" value="TreeGrafter"/>
</dbReference>
<keyword evidence="7" id="KW-1185">Reference proteome</keyword>
<dbReference type="Proteomes" id="UP000822688">
    <property type="component" value="Chromosome 6"/>
</dbReference>
<comment type="similarity">
    <text evidence="5">Belongs to the TAF10 family.</text>
</comment>
<evidence type="ECO:0000313" key="6">
    <source>
        <dbReference type="EMBL" id="KAG0569947.1"/>
    </source>
</evidence>
<dbReference type="EMBL" id="CM026427">
    <property type="protein sequence ID" value="KAG0569947.1"/>
    <property type="molecule type" value="Genomic_DNA"/>
</dbReference>
<keyword evidence="4" id="KW-0539">Nucleus</keyword>
<keyword evidence="2" id="KW-0805">Transcription regulation</keyword>
<evidence type="ECO:0000313" key="7">
    <source>
        <dbReference type="Proteomes" id="UP000822688"/>
    </source>
</evidence>
<dbReference type="GO" id="GO:0000124">
    <property type="term" value="C:SAGA complex"/>
    <property type="evidence" value="ECO:0007669"/>
    <property type="project" value="TreeGrafter"/>
</dbReference>
<evidence type="ECO:0000256" key="4">
    <source>
        <dbReference type="ARBA" id="ARBA00023242"/>
    </source>
</evidence>
<organism evidence="6 7">
    <name type="scientific">Ceratodon purpureus</name>
    <name type="common">Fire moss</name>
    <name type="synonym">Dicranum purpureum</name>
    <dbReference type="NCBI Taxonomy" id="3225"/>
    <lineage>
        <taxon>Eukaryota</taxon>
        <taxon>Viridiplantae</taxon>
        <taxon>Streptophyta</taxon>
        <taxon>Embryophyta</taxon>
        <taxon>Bryophyta</taxon>
        <taxon>Bryophytina</taxon>
        <taxon>Bryopsida</taxon>
        <taxon>Dicranidae</taxon>
        <taxon>Pseudoditrichales</taxon>
        <taxon>Ditrichaceae</taxon>
        <taxon>Ceratodon</taxon>
    </lineage>
</organism>
<evidence type="ECO:0008006" key="8">
    <source>
        <dbReference type="Google" id="ProtNLM"/>
    </source>
</evidence>
<dbReference type="GO" id="GO:0005669">
    <property type="term" value="C:transcription factor TFIID complex"/>
    <property type="evidence" value="ECO:0007669"/>
    <property type="project" value="TreeGrafter"/>
</dbReference>
<dbReference type="AlphaFoldDB" id="A0A8T0HGX7"/>
<reference evidence="6 7" key="1">
    <citation type="submission" date="2020-06" db="EMBL/GenBank/DDBJ databases">
        <title>WGS assembly of Ceratodon purpureus strain R40.</title>
        <authorList>
            <person name="Carey S.B."/>
            <person name="Jenkins J."/>
            <person name="Shu S."/>
            <person name="Lovell J.T."/>
            <person name="Sreedasyam A."/>
            <person name="Maumus F."/>
            <person name="Tiley G.P."/>
            <person name="Fernandez-Pozo N."/>
            <person name="Barry K."/>
            <person name="Chen C."/>
            <person name="Wang M."/>
            <person name="Lipzen A."/>
            <person name="Daum C."/>
            <person name="Saski C.A."/>
            <person name="Payton A.C."/>
            <person name="Mcbreen J.C."/>
            <person name="Conrad R.E."/>
            <person name="Kollar L.M."/>
            <person name="Olsson S."/>
            <person name="Huttunen S."/>
            <person name="Landis J.B."/>
            <person name="Wickett N.J."/>
            <person name="Johnson M.G."/>
            <person name="Rensing S.A."/>
            <person name="Grimwood J."/>
            <person name="Schmutz J."/>
            <person name="Mcdaniel S.F."/>
        </authorList>
    </citation>
    <scope>NUCLEOTIDE SEQUENCE [LARGE SCALE GENOMIC DNA]</scope>
    <source>
        <strain evidence="6 7">R40</strain>
    </source>
</reference>
<evidence type="ECO:0000256" key="1">
    <source>
        <dbReference type="ARBA" id="ARBA00004123"/>
    </source>
</evidence>
<dbReference type="GO" id="GO:0016251">
    <property type="term" value="F:RNA polymerase II general transcription initiation factor activity"/>
    <property type="evidence" value="ECO:0007669"/>
    <property type="project" value="TreeGrafter"/>
</dbReference>
<comment type="caution">
    <text evidence="6">The sequence shown here is derived from an EMBL/GenBank/DDBJ whole genome shotgun (WGS) entry which is preliminary data.</text>
</comment>
<evidence type="ECO:0000256" key="3">
    <source>
        <dbReference type="ARBA" id="ARBA00023163"/>
    </source>
</evidence>
<accession>A0A8T0HGX7</accession>
<dbReference type="GO" id="GO:1990841">
    <property type="term" value="F:promoter-specific chromatin binding"/>
    <property type="evidence" value="ECO:0007669"/>
    <property type="project" value="TreeGrafter"/>
</dbReference>
<comment type="subcellular location">
    <subcellularLocation>
        <location evidence="1">Nucleus</location>
    </subcellularLocation>
</comment>
<dbReference type="PANTHER" id="PTHR21242">
    <property type="entry name" value="TRANSCRIPTION INITIATION FACTOR TFIID SUBUNIT 10"/>
    <property type="match status" value="1"/>
</dbReference>
<evidence type="ECO:0000256" key="2">
    <source>
        <dbReference type="ARBA" id="ARBA00023015"/>
    </source>
</evidence>
<dbReference type="CDD" id="cd07982">
    <property type="entry name" value="HFD_TAF10"/>
    <property type="match status" value="1"/>
</dbReference>
<keyword evidence="3" id="KW-0804">Transcription</keyword>